<name>A0A2D0RPS7_ICTPU</name>
<dbReference type="RefSeq" id="XP_017331955.1">
    <property type="nucleotide sequence ID" value="XM_017476466.3"/>
</dbReference>
<feature type="domain" description="Saposin B-type" evidence="3">
    <location>
        <begin position="36"/>
        <end position="117"/>
    </location>
</feature>
<sequence>MSTLLHLGVLLLILGAVQCKERIPGDDGLAQRAGEPLSPCSICEKILKKIFTSIGNELSKDNIDRALNKVCEKSPGPIKKVCMSFIKKYKAKLVNILKSARNPHEACRRLNLCKKAPRVSFVSVKKF</sequence>
<dbReference type="GeneID" id="108270120"/>
<dbReference type="SMART" id="SM00741">
    <property type="entry name" value="SapB"/>
    <property type="match status" value="1"/>
</dbReference>
<evidence type="ECO:0000313" key="5">
    <source>
        <dbReference type="RefSeq" id="XP_017331955.1"/>
    </source>
</evidence>
<feature type="chain" id="PRO_5012067641" evidence="2">
    <location>
        <begin position="20"/>
        <end position="127"/>
    </location>
</feature>
<evidence type="ECO:0000256" key="2">
    <source>
        <dbReference type="SAM" id="SignalP"/>
    </source>
</evidence>
<feature type="signal peptide" evidence="2">
    <location>
        <begin position="1"/>
        <end position="19"/>
    </location>
</feature>
<keyword evidence="2" id="KW-0732">Signal</keyword>
<dbReference type="PANTHER" id="PTHR11480">
    <property type="entry name" value="SAPOSIN-RELATED"/>
    <property type="match status" value="1"/>
</dbReference>
<accession>A0A2D0RPS7</accession>
<dbReference type="PROSITE" id="PS50015">
    <property type="entry name" value="SAP_B"/>
    <property type="match status" value="1"/>
</dbReference>
<protein>
    <submittedName>
        <fullName evidence="5">Prosaposin</fullName>
    </submittedName>
</protein>
<gene>
    <name evidence="5" type="primary">LOC108270120</name>
</gene>
<dbReference type="InterPro" id="IPR051428">
    <property type="entry name" value="Sphingo_Act-Surfact_Prot"/>
</dbReference>
<keyword evidence="4" id="KW-1185">Reference proteome</keyword>
<reference evidence="4" key="1">
    <citation type="journal article" date="2016" name="Nat. Commun.">
        <title>The channel catfish genome sequence provides insights into the evolution of scale formation in teleosts.</title>
        <authorList>
            <person name="Liu Z."/>
            <person name="Liu S."/>
            <person name="Yao J."/>
            <person name="Bao L."/>
            <person name="Zhang J."/>
            <person name="Li Y."/>
            <person name="Jiang C."/>
            <person name="Sun L."/>
            <person name="Wang R."/>
            <person name="Zhang Y."/>
            <person name="Zhou T."/>
            <person name="Zeng Q."/>
            <person name="Fu Q."/>
            <person name="Gao S."/>
            <person name="Li N."/>
            <person name="Koren S."/>
            <person name="Jiang Y."/>
            <person name="Zimin A."/>
            <person name="Xu P."/>
            <person name="Phillippy A.M."/>
            <person name="Geng X."/>
            <person name="Song L."/>
            <person name="Sun F."/>
            <person name="Li C."/>
            <person name="Wang X."/>
            <person name="Chen A."/>
            <person name="Jin Y."/>
            <person name="Yuan Z."/>
            <person name="Yang Y."/>
            <person name="Tan S."/>
            <person name="Peatman E."/>
            <person name="Lu J."/>
            <person name="Qin Z."/>
            <person name="Dunham R."/>
            <person name="Li Z."/>
            <person name="Sonstegard T."/>
            <person name="Feng J."/>
            <person name="Danzmann R.G."/>
            <person name="Schroeder S."/>
            <person name="Scheffler B."/>
            <person name="Duke M.V."/>
            <person name="Ballard L."/>
            <person name="Kucuktas H."/>
            <person name="Kaltenboeck L."/>
            <person name="Liu H."/>
            <person name="Armbruster J."/>
            <person name="Xie Y."/>
            <person name="Kirby M.L."/>
            <person name="Tian Y."/>
            <person name="Flanagan M.E."/>
            <person name="Mu W."/>
            <person name="Waldbieser G.C."/>
        </authorList>
    </citation>
    <scope>NUCLEOTIDE SEQUENCE [LARGE SCALE GENOMIC DNA]</scope>
    <source>
        <strain evidence="4">SDA103</strain>
    </source>
</reference>
<dbReference type="Gene3D" id="1.10.225.10">
    <property type="entry name" value="Saposin-like"/>
    <property type="match status" value="1"/>
</dbReference>
<proteinExistence type="predicted"/>
<keyword evidence="1" id="KW-1015">Disulfide bond</keyword>
<evidence type="ECO:0000259" key="3">
    <source>
        <dbReference type="PROSITE" id="PS50015"/>
    </source>
</evidence>
<evidence type="ECO:0000313" key="4">
    <source>
        <dbReference type="Proteomes" id="UP000221080"/>
    </source>
</evidence>
<dbReference type="AlphaFoldDB" id="A0A2D0RPS7"/>
<dbReference type="KEGG" id="ipu:108270120"/>
<dbReference type="Proteomes" id="UP000221080">
    <property type="component" value="Chromosome 9"/>
</dbReference>
<dbReference type="OrthoDB" id="69496at2759"/>
<evidence type="ECO:0000256" key="1">
    <source>
        <dbReference type="ARBA" id="ARBA00023157"/>
    </source>
</evidence>
<dbReference type="SUPFAM" id="SSF47862">
    <property type="entry name" value="Saposin"/>
    <property type="match status" value="1"/>
</dbReference>
<reference evidence="5" key="2">
    <citation type="submission" date="2025-08" db="UniProtKB">
        <authorList>
            <consortium name="RefSeq"/>
        </authorList>
    </citation>
    <scope>IDENTIFICATION</scope>
    <source>
        <tissue evidence="5">Blood</tissue>
    </source>
</reference>
<dbReference type="InterPro" id="IPR008139">
    <property type="entry name" value="SaposinB_dom"/>
</dbReference>
<organism evidence="4 5">
    <name type="scientific">Ictalurus punctatus</name>
    <name type="common">Channel catfish</name>
    <name type="synonym">Silurus punctatus</name>
    <dbReference type="NCBI Taxonomy" id="7998"/>
    <lineage>
        <taxon>Eukaryota</taxon>
        <taxon>Metazoa</taxon>
        <taxon>Chordata</taxon>
        <taxon>Craniata</taxon>
        <taxon>Vertebrata</taxon>
        <taxon>Euteleostomi</taxon>
        <taxon>Actinopterygii</taxon>
        <taxon>Neopterygii</taxon>
        <taxon>Teleostei</taxon>
        <taxon>Ostariophysi</taxon>
        <taxon>Siluriformes</taxon>
        <taxon>Ictaluridae</taxon>
        <taxon>Ictalurus</taxon>
    </lineage>
</organism>
<dbReference type="InterPro" id="IPR011001">
    <property type="entry name" value="Saposin-like"/>
</dbReference>